<gene>
    <name evidence="2" type="ORF">CALMAC_LOCUS13404</name>
</gene>
<proteinExistence type="predicted"/>
<evidence type="ECO:0000256" key="1">
    <source>
        <dbReference type="SAM" id="MobiDB-lite"/>
    </source>
</evidence>
<organism evidence="2 3">
    <name type="scientific">Callosobruchus maculatus</name>
    <name type="common">Southern cowpea weevil</name>
    <name type="synonym">Pulse bruchid</name>
    <dbReference type="NCBI Taxonomy" id="64391"/>
    <lineage>
        <taxon>Eukaryota</taxon>
        <taxon>Metazoa</taxon>
        <taxon>Ecdysozoa</taxon>
        <taxon>Arthropoda</taxon>
        <taxon>Hexapoda</taxon>
        <taxon>Insecta</taxon>
        <taxon>Pterygota</taxon>
        <taxon>Neoptera</taxon>
        <taxon>Endopterygota</taxon>
        <taxon>Coleoptera</taxon>
        <taxon>Polyphaga</taxon>
        <taxon>Cucujiformia</taxon>
        <taxon>Chrysomeloidea</taxon>
        <taxon>Chrysomelidae</taxon>
        <taxon>Bruchinae</taxon>
        <taxon>Bruchini</taxon>
        <taxon>Callosobruchus</taxon>
    </lineage>
</organism>
<feature type="region of interest" description="Disordered" evidence="1">
    <location>
        <begin position="1"/>
        <end position="24"/>
    </location>
</feature>
<protein>
    <submittedName>
        <fullName evidence="2">Uncharacterized protein</fullName>
    </submittedName>
</protein>
<evidence type="ECO:0000313" key="3">
    <source>
        <dbReference type="Proteomes" id="UP000410492"/>
    </source>
</evidence>
<dbReference type="Proteomes" id="UP000410492">
    <property type="component" value="Unassembled WGS sequence"/>
</dbReference>
<reference evidence="2 3" key="1">
    <citation type="submission" date="2019-01" db="EMBL/GenBank/DDBJ databases">
        <authorList>
            <person name="Sayadi A."/>
        </authorList>
    </citation>
    <scope>NUCLEOTIDE SEQUENCE [LARGE SCALE GENOMIC DNA]</scope>
</reference>
<dbReference type="AlphaFoldDB" id="A0A653D172"/>
<evidence type="ECO:0000313" key="2">
    <source>
        <dbReference type="EMBL" id="VEN53681.1"/>
    </source>
</evidence>
<accession>A0A653D172</accession>
<keyword evidence="3" id="KW-1185">Reference proteome</keyword>
<dbReference type="EMBL" id="CAACVG010009602">
    <property type="protein sequence ID" value="VEN53681.1"/>
    <property type="molecule type" value="Genomic_DNA"/>
</dbReference>
<sequence>MVPVSLRLSTKNMAARSSIGTCRR</sequence>
<name>A0A653D172_CALMS</name>